<dbReference type="RefSeq" id="WP_129077369.1">
    <property type="nucleotide sequence ID" value="NZ_QOUX01000021.1"/>
</dbReference>
<evidence type="ECO:0000313" key="4">
    <source>
        <dbReference type="Proteomes" id="UP000290649"/>
    </source>
</evidence>
<dbReference type="Pfam" id="PF02080">
    <property type="entry name" value="TrkA_C"/>
    <property type="match status" value="1"/>
</dbReference>
<dbReference type="OrthoDB" id="9776294at2"/>
<dbReference type="SUPFAM" id="SSF116726">
    <property type="entry name" value="TrkA C-terminal domain-like"/>
    <property type="match status" value="1"/>
</dbReference>
<dbReference type="GO" id="GO:0006813">
    <property type="term" value="P:potassium ion transport"/>
    <property type="evidence" value="ECO:0007669"/>
    <property type="project" value="InterPro"/>
</dbReference>
<dbReference type="FunFam" id="3.40.50.720:FF:000745">
    <property type="entry name" value="Ktr system potassium uptake protein A"/>
    <property type="match status" value="1"/>
</dbReference>
<reference evidence="3 4" key="1">
    <citation type="journal article" date="2019" name="Int. J. Syst. Evol. Microbiol.">
        <title>Anaerobacillus alkaliphilus sp. nov., a novel alkaliphilic and moderately halophilic bacterium.</title>
        <authorList>
            <person name="Borsodi A.K."/>
            <person name="Aszalos J.M."/>
            <person name="Bihari P."/>
            <person name="Nagy I."/>
            <person name="Schumann P."/>
            <person name="Sproer C."/>
            <person name="Kovacs A.L."/>
            <person name="Boka K."/>
            <person name="Dobosy P."/>
            <person name="Ovari M."/>
            <person name="Szili-Kovacs T."/>
            <person name="Toth E."/>
        </authorList>
    </citation>
    <scope>NUCLEOTIDE SEQUENCE [LARGE SCALE GENOMIC DNA]</scope>
    <source>
        <strain evidence="3 4">B16-10</strain>
    </source>
</reference>
<dbReference type="InterPro" id="IPR050721">
    <property type="entry name" value="Trk_Ktr_HKT_K-transport"/>
</dbReference>
<dbReference type="SUPFAM" id="SSF51735">
    <property type="entry name" value="NAD(P)-binding Rossmann-fold domains"/>
    <property type="match status" value="1"/>
</dbReference>
<dbReference type="Gene3D" id="3.30.70.1450">
    <property type="entry name" value="Regulator of K+ conductance, C-terminal domain"/>
    <property type="match status" value="1"/>
</dbReference>
<comment type="caution">
    <text evidence="3">The sequence shown here is derived from an EMBL/GenBank/DDBJ whole genome shotgun (WGS) entry which is preliminary data.</text>
</comment>
<dbReference type="InterPro" id="IPR006037">
    <property type="entry name" value="RCK_C"/>
</dbReference>
<sequence>MVCLKKQFAVVGLGRFGGSVCRELYKMGHEVLAIDINEERVHNFANYSTHAVVANATDENTLLSLGIRNFEYVIVAIGDNIQASILCTLLLKELKVKHVWVKAQNNYHHKVVEKIGADRIIHPEKDMGIRIAHYLVSEKIIDYIELSPDYSIMELIASKKVANKTIAKLDIRAKYGCTILGIKRGDDVIITPFPDQLILENDILILIGQNNDLRVFEEEGL</sequence>
<dbReference type="Proteomes" id="UP000290649">
    <property type="component" value="Unassembled WGS sequence"/>
</dbReference>
<dbReference type="PROSITE" id="PS51201">
    <property type="entry name" value="RCK_N"/>
    <property type="match status" value="1"/>
</dbReference>
<name>A0A4Q0VW47_9BACI</name>
<accession>A0A4Q0VW47</accession>
<dbReference type="EMBL" id="QOUX01000021">
    <property type="protein sequence ID" value="RXJ02862.1"/>
    <property type="molecule type" value="Genomic_DNA"/>
</dbReference>
<dbReference type="InterPro" id="IPR036291">
    <property type="entry name" value="NAD(P)-bd_dom_sf"/>
</dbReference>
<protein>
    <submittedName>
        <fullName evidence="3">TrkA family potassium uptake protein</fullName>
    </submittedName>
</protein>
<dbReference type="InterPro" id="IPR003148">
    <property type="entry name" value="RCK_N"/>
</dbReference>
<evidence type="ECO:0000259" key="2">
    <source>
        <dbReference type="PROSITE" id="PS51202"/>
    </source>
</evidence>
<keyword evidence="4" id="KW-1185">Reference proteome</keyword>
<dbReference type="AlphaFoldDB" id="A0A4Q0VW47"/>
<feature type="domain" description="RCK N-terminal" evidence="1">
    <location>
        <begin position="5"/>
        <end position="121"/>
    </location>
</feature>
<dbReference type="GO" id="GO:0008324">
    <property type="term" value="F:monoatomic cation transmembrane transporter activity"/>
    <property type="evidence" value="ECO:0007669"/>
    <property type="project" value="InterPro"/>
</dbReference>
<dbReference type="PANTHER" id="PTHR43833:SF7">
    <property type="entry name" value="KTR SYSTEM POTASSIUM UPTAKE PROTEIN C"/>
    <property type="match status" value="1"/>
</dbReference>
<dbReference type="InterPro" id="IPR036721">
    <property type="entry name" value="RCK_C_sf"/>
</dbReference>
<evidence type="ECO:0000313" key="3">
    <source>
        <dbReference type="EMBL" id="RXJ02862.1"/>
    </source>
</evidence>
<gene>
    <name evidence="3" type="ORF">DS745_05845</name>
</gene>
<proteinExistence type="predicted"/>
<organism evidence="3 4">
    <name type="scientific">Anaerobacillus alkaliphilus</name>
    <dbReference type="NCBI Taxonomy" id="1548597"/>
    <lineage>
        <taxon>Bacteria</taxon>
        <taxon>Bacillati</taxon>
        <taxon>Bacillota</taxon>
        <taxon>Bacilli</taxon>
        <taxon>Bacillales</taxon>
        <taxon>Bacillaceae</taxon>
        <taxon>Anaerobacillus</taxon>
    </lineage>
</organism>
<feature type="domain" description="RCK C-terminal" evidence="2">
    <location>
        <begin position="138"/>
        <end position="221"/>
    </location>
</feature>
<dbReference type="PANTHER" id="PTHR43833">
    <property type="entry name" value="POTASSIUM CHANNEL PROTEIN 2-RELATED-RELATED"/>
    <property type="match status" value="1"/>
</dbReference>
<dbReference type="Pfam" id="PF02254">
    <property type="entry name" value="TrkA_N"/>
    <property type="match status" value="1"/>
</dbReference>
<dbReference type="PROSITE" id="PS51202">
    <property type="entry name" value="RCK_C"/>
    <property type="match status" value="1"/>
</dbReference>
<evidence type="ECO:0000259" key="1">
    <source>
        <dbReference type="PROSITE" id="PS51201"/>
    </source>
</evidence>
<dbReference type="Gene3D" id="3.40.50.720">
    <property type="entry name" value="NAD(P)-binding Rossmann-like Domain"/>
    <property type="match status" value="1"/>
</dbReference>